<feature type="region of interest" description="Disordered" evidence="8">
    <location>
        <begin position="773"/>
        <end position="803"/>
    </location>
</feature>
<dbReference type="GO" id="GO:0090156">
    <property type="term" value="P:intracellular sphingolipid homeostasis"/>
    <property type="evidence" value="ECO:0007669"/>
    <property type="project" value="EnsemblFungi"/>
</dbReference>
<keyword evidence="4" id="KW-0653">Protein transport</keyword>
<evidence type="ECO:0000256" key="2">
    <source>
        <dbReference type="ARBA" id="ARBA00009150"/>
    </source>
</evidence>
<evidence type="ECO:0000256" key="1">
    <source>
        <dbReference type="ARBA" id="ARBA00004601"/>
    </source>
</evidence>
<dbReference type="GO" id="GO:0006623">
    <property type="term" value="P:protein targeting to vacuole"/>
    <property type="evidence" value="ECO:0007669"/>
    <property type="project" value="EnsemblFungi"/>
</dbReference>
<feature type="compositionally biased region" description="Polar residues" evidence="8">
    <location>
        <begin position="549"/>
        <end position="558"/>
    </location>
</feature>
<comment type="similarity">
    <text evidence="2">Belongs to the VPS54 family.</text>
</comment>
<feature type="region of interest" description="Disordered" evidence="8">
    <location>
        <begin position="1"/>
        <end position="51"/>
    </location>
</feature>
<dbReference type="STRING" id="284811.Q75DW6"/>
<dbReference type="GO" id="GO:0005829">
    <property type="term" value="C:cytosol"/>
    <property type="evidence" value="ECO:0007669"/>
    <property type="project" value="GOC"/>
</dbReference>
<dbReference type="PANTHER" id="PTHR12965:SF0">
    <property type="entry name" value="VACUOLAR PROTEIN SORTING-ASSOCIATED PROTEIN 54"/>
    <property type="match status" value="1"/>
</dbReference>
<feature type="compositionally biased region" description="Basic and acidic residues" evidence="8">
    <location>
        <begin position="23"/>
        <end position="41"/>
    </location>
</feature>
<dbReference type="GO" id="GO:0000938">
    <property type="term" value="C:GARP complex"/>
    <property type="evidence" value="ECO:0000318"/>
    <property type="project" value="GO_Central"/>
</dbReference>
<evidence type="ECO:0000256" key="6">
    <source>
        <dbReference type="ARBA" id="ARBA00023054"/>
    </source>
</evidence>
<dbReference type="Proteomes" id="UP000000591">
    <property type="component" value="Chromosome II"/>
</dbReference>
<feature type="region of interest" description="Disordered" evidence="8">
    <location>
        <begin position="216"/>
        <end position="237"/>
    </location>
</feature>
<keyword evidence="5" id="KW-0333">Golgi apparatus</keyword>
<evidence type="ECO:0000256" key="8">
    <source>
        <dbReference type="SAM" id="MobiDB-lite"/>
    </source>
</evidence>
<dbReference type="KEGG" id="ago:AGOS_ABL093W"/>
<evidence type="ECO:0000313" key="9">
    <source>
        <dbReference type="EMBL" id="AAS50678.2"/>
    </source>
</evidence>
<dbReference type="PANTHER" id="PTHR12965">
    <property type="entry name" value="VACUOLAR PROTEIN SORTING 54"/>
    <property type="match status" value="1"/>
</dbReference>
<dbReference type="HOGENOM" id="CLU_324701_0_0_1"/>
<name>Q75DW6_EREGS</name>
<dbReference type="eggNOG" id="KOG2115">
    <property type="taxonomic scope" value="Eukaryota"/>
</dbReference>
<feature type="region of interest" description="Disordered" evidence="8">
    <location>
        <begin position="546"/>
        <end position="583"/>
    </location>
</feature>
<feature type="compositionally biased region" description="Polar residues" evidence="8">
    <location>
        <begin position="42"/>
        <end position="51"/>
    </location>
</feature>
<sequence length="944" mass="105516">MVKVNVSNASSQSSQDNSCVGDAKADQCKEPDGGERTEEKSTLNGSPRHNSVKSLSVEASSLNDDLLSVVSSSKLRYGAAATVGRSTSVTRPSFESFSLRPSLDPSSVFIAGARNNISTMLDIETASPTGSGVNYSPLGQNSIFEIVMNTRRKGWLRAPTVQDIPPVPLSKDMPEGDWKTRLGSYVSRISDGYTTFQNTNTLASMNRSHQLKKLERYDRTESAVSADEEDTEEDAFSSSKMLEDIPSVYFNEDFQLDNPRVFHKVVEDINLQLDSLTIASQSQRAAAYKDLQERLNFYLDTIENILIVDISKSSHKFLDALEDVGTIKDEAQSVLTKLDQLKTELETEDRERLQKRLRLSQKLTRIRNIERLEQGLLQLHVVLKQIEECRRLYDAGEYTPCLKHITSVELLISGNIGNDELAQEWTHGWPYSLQDLSRIPSLAPKREYLSNVRIEIGGKLSLALVDLLLSDLRAYATNQTVKGTLNRLQSQTKGGRTYWDIELAFREKVTDIIQRLIKCEELTSAFQLYQDKFIVELKSIIKKHLPKDQPSSENSLNDGDSVAEPTRPPTPSNTGTASTGSKLSRLIREQTPAEFQEMLTNIITEESNALRRLSRHQKLLLDVSLTELASDSSQYDMIMLLDIRRSINEGIRIIQLRLGKVIAVRRDFTSQLPPRQFIRFYMVCALFIQECESLSGDLLTKYLADVLMMQVRNYISTFAMSNMEQLQHSIDSDRWIPYIVDTTDQSDVNDIVSCTDIDPLNWVHARDLAIESSPAASPSPPVSQSSSLTSPSAPSPSFTSTTGHKRSVVVGDKTFVASESLIICLRMLSALLLLSLNLPSNHLSLLEKAVLDLLRCFNIRAMSSAASTNDKKPSSATKNLSIMGESLDCLSEMIGLVQGFYQRLEALHKDFQALPPHTYAVLAQQFRRSSDKLYQAHAPPPPPI</sequence>
<dbReference type="GO" id="GO:0006896">
    <property type="term" value="P:Golgi to vacuole transport"/>
    <property type="evidence" value="ECO:0000318"/>
    <property type="project" value="GO_Central"/>
</dbReference>
<evidence type="ECO:0000313" key="10">
    <source>
        <dbReference type="Proteomes" id="UP000000591"/>
    </source>
</evidence>
<evidence type="ECO:0000256" key="7">
    <source>
        <dbReference type="SAM" id="Coils"/>
    </source>
</evidence>
<accession>Q75DW6</accession>
<organism evidence="9 10">
    <name type="scientific">Eremothecium gossypii (strain ATCC 10895 / CBS 109.51 / FGSC 9923 / NRRL Y-1056)</name>
    <name type="common">Yeast</name>
    <name type="synonym">Ashbya gossypii</name>
    <dbReference type="NCBI Taxonomy" id="284811"/>
    <lineage>
        <taxon>Eukaryota</taxon>
        <taxon>Fungi</taxon>
        <taxon>Dikarya</taxon>
        <taxon>Ascomycota</taxon>
        <taxon>Saccharomycotina</taxon>
        <taxon>Saccharomycetes</taxon>
        <taxon>Saccharomycetales</taxon>
        <taxon>Saccharomycetaceae</taxon>
        <taxon>Eremothecium</taxon>
    </lineage>
</organism>
<evidence type="ECO:0000256" key="3">
    <source>
        <dbReference type="ARBA" id="ARBA00022448"/>
    </source>
</evidence>
<reference evidence="10" key="2">
    <citation type="journal article" date="2013" name="G3 (Bethesda)">
        <title>Genomes of Ashbya fungi isolated from insects reveal four mating-type loci, numerous translocations, lack of transposons, and distinct gene duplications.</title>
        <authorList>
            <person name="Dietrich F.S."/>
            <person name="Voegeli S."/>
            <person name="Kuo S."/>
            <person name="Philippsen P."/>
        </authorList>
    </citation>
    <scope>GENOME REANNOTATION</scope>
    <source>
        <strain evidence="10">ATCC 10895 / CBS 109.51 / FGSC 9923 / NRRL Y-1056</strain>
    </source>
</reference>
<dbReference type="GO" id="GO:0030476">
    <property type="term" value="P:ascospore wall assembly"/>
    <property type="evidence" value="ECO:0007669"/>
    <property type="project" value="EnsemblFungi"/>
</dbReference>
<evidence type="ECO:0000256" key="5">
    <source>
        <dbReference type="ARBA" id="ARBA00023034"/>
    </source>
</evidence>
<keyword evidence="3" id="KW-0813">Transport</keyword>
<dbReference type="OrthoDB" id="10259024at2759"/>
<dbReference type="InterPro" id="IPR039745">
    <property type="entry name" value="Vps54"/>
</dbReference>
<feature type="compositionally biased region" description="Polar residues" evidence="8">
    <location>
        <begin position="572"/>
        <end position="582"/>
    </location>
</feature>
<dbReference type="OMA" id="NELENDW"/>
<protein>
    <submittedName>
        <fullName evidence="9">ABL093Wp</fullName>
    </submittedName>
</protein>
<dbReference type="AlphaFoldDB" id="Q75DW6"/>
<keyword evidence="10" id="KW-1185">Reference proteome</keyword>
<proteinExistence type="inferred from homology"/>
<dbReference type="EMBL" id="AE016815">
    <property type="protein sequence ID" value="AAS50678.2"/>
    <property type="molecule type" value="Genomic_DNA"/>
</dbReference>
<dbReference type="FunCoup" id="Q75DW6">
    <property type="interactions" value="490"/>
</dbReference>
<gene>
    <name evidence="9" type="ORF">AGOS_ABL093W</name>
</gene>
<dbReference type="GO" id="GO:0019905">
    <property type="term" value="F:syntaxin binding"/>
    <property type="evidence" value="ECO:0000318"/>
    <property type="project" value="GO_Central"/>
</dbReference>
<evidence type="ECO:0000256" key="4">
    <source>
        <dbReference type="ARBA" id="ARBA00022927"/>
    </source>
</evidence>
<dbReference type="GeneID" id="4618934"/>
<comment type="subcellular location">
    <subcellularLocation>
        <location evidence="1">Golgi apparatus</location>
        <location evidence="1">trans-Golgi network</location>
    </subcellularLocation>
</comment>
<feature type="coiled-coil region" evidence="7">
    <location>
        <begin position="328"/>
        <end position="358"/>
    </location>
</feature>
<feature type="compositionally biased region" description="Acidic residues" evidence="8">
    <location>
        <begin position="226"/>
        <end position="235"/>
    </location>
</feature>
<reference evidence="9 10" key="1">
    <citation type="journal article" date="2004" name="Science">
        <title>The Ashbya gossypii genome as a tool for mapping the ancient Saccharomyces cerevisiae genome.</title>
        <authorList>
            <person name="Dietrich F.S."/>
            <person name="Voegeli S."/>
            <person name="Brachat S."/>
            <person name="Lerch A."/>
            <person name="Gates K."/>
            <person name="Steiner S."/>
            <person name="Mohr C."/>
            <person name="Pohlmann R."/>
            <person name="Luedi P."/>
            <person name="Choi S."/>
            <person name="Wing R.A."/>
            <person name="Flavier A."/>
            <person name="Gaffney T.D."/>
            <person name="Philippsen P."/>
        </authorList>
    </citation>
    <scope>NUCLEOTIDE SEQUENCE [LARGE SCALE GENOMIC DNA]</scope>
    <source>
        <strain evidence="10">ATCC 10895 / CBS 109.51 / FGSC 9923 / NRRL Y-1056</strain>
    </source>
</reference>
<keyword evidence="6 7" id="KW-0175">Coiled coil</keyword>
<dbReference type="RefSeq" id="NP_982854.2">
    <property type="nucleotide sequence ID" value="NM_208207.2"/>
</dbReference>
<dbReference type="InParanoid" id="Q75DW6"/>
<dbReference type="GO" id="GO:0042147">
    <property type="term" value="P:retrograde transport, endosome to Golgi"/>
    <property type="evidence" value="ECO:0000318"/>
    <property type="project" value="GO_Central"/>
</dbReference>
<feature type="compositionally biased region" description="Low complexity" evidence="8">
    <location>
        <begin position="1"/>
        <end position="18"/>
    </location>
</feature>
<feature type="compositionally biased region" description="Low complexity" evidence="8">
    <location>
        <begin position="773"/>
        <end position="802"/>
    </location>
</feature>